<sequence>MGEKIAGFDWDEGNWPKCGKHGVSLDEIEQVLRHMTFRIPDPNPGETRYRTAGRAPDGRIVFIVYTHRERDGYIYLRLISARHMHDKEVRAYEQIEKAMAKPADG</sequence>
<dbReference type="InterPro" id="IPR038573">
    <property type="entry name" value="BrnT_sf"/>
</dbReference>
<dbReference type="Proteomes" id="UP000646478">
    <property type="component" value="Unassembled WGS sequence"/>
</dbReference>
<dbReference type="Gene3D" id="3.10.450.530">
    <property type="entry name" value="Ribonuclease toxin, BrnT, of type II toxin-antitoxin system"/>
    <property type="match status" value="1"/>
</dbReference>
<reference evidence="1" key="1">
    <citation type="journal article" date="2014" name="Int. J. Syst. Evol. Microbiol.">
        <title>Complete genome sequence of Corynebacterium casei LMG S-19264T (=DSM 44701T), isolated from a smear-ripened cheese.</title>
        <authorList>
            <consortium name="US DOE Joint Genome Institute (JGI-PGF)"/>
            <person name="Walter F."/>
            <person name="Albersmeier A."/>
            <person name="Kalinowski J."/>
            <person name="Ruckert C."/>
        </authorList>
    </citation>
    <scope>NUCLEOTIDE SEQUENCE</scope>
    <source>
        <strain evidence="1">CGMCC 1.15082</strain>
    </source>
</reference>
<dbReference type="Pfam" id="PF04365">
    <property type="entry name" value="BrnT_toxin"/>
    <property type="match status" value="1"/>
</dbReference>
<organism evidence="1 2">
    <name type="scientific">Brucella endophytica</name>
    <dbReference type="NCBI Taxonomy" id="1963359"/>
    <lineage>
        <taxon>Bacteria</taxon>
        <taxon>Pseudomonadati</taxon>
        <taxon>Pseudomonadota</taxon>
        <taxon>Alphaproteobacteria</taxon>
        <taxon>Hyphomicrobiales</taxon>
        <taxon>Brucellaceae</taxon>
        <taxon>Brucella/Ochrobactrum group</taxon>
        <taxon>Brucella</taxon>
    </lineage>
</organism>
<reference evidence="1" key="2">
    <citation type="submission" date="2020-09" db="EMBL/GenBank/DDBJ databases">
        <authorList>
            <person name="Sun Q."/>
            <person name="Zhou Y."/>
        </authorList>
    </citation>
    <scope>NUCLEOTIDE SEQUENCE</scope>
    <source>
        <strain evidence="1">CGMCC 1.15082</strain>
    </source>
</reference>
<gene>
    <name evidence="1" type="primary">brnT</name>
    <name evidence="1" type="ORF">GCM10011491_20320</name>
</gene>
<evidence type="ECO:0000313" key="2">
    <source>
        <dbReference type="Proteomes" id="UP000646478"/>
    </source>
</evidence>
<dbReference type="RefSeq" id="WP_188824073.1">
    <property type="nucleotide sequence ID" value="NZ_BMHH01000007.1"/>
</dbReference>
<dbReference type="AlphaFoldDB" id="A0A916SE44"/>
<accession>A0A916SE44</accession>
<comment type="caution">
    <text evidence="1">The sequence shown here is derived from an EMBL/GenBank/DDBJ whole genome shotgun (WGS) entry which is preliminary data.</text>
</comment>
<protein>
    <recommendedName>
        <fullName evidence="3">BrnT family toxin</fullName>
    </recommendedName>
</protein>
<keyword evidence="2" id="KW-1185">Reference proteome</keyword>
<name>A0A916SE44_9HYPH</name>
<evidence type="ECO:0000313" key="1">
    <source>
        <dbReference type="EMBL" id="GGA92238.1"/>
    </source>
</evidence>
<proteinExistence type="predicted"/>
<dbReference type="EMBL" id="BMHH01000007">
    <property type="protein sequence ID" value="GGA92238.1"/>
    <property type="molecule type" value="Genomic_DNA"/>
</dbReference>
<dbReference type="InterPro" id="IPR007460">
    <property type="entry name" value="BrnT_toxin"/>
</dbReference>
<evidence type="ECO:0008006" key="3">
    <source>
        <dbReference type="Google" id="ProtNLM"/>
    </source>
</evidence>